<evidence type="ECO:0000256" key="4">
    <source>
        <dbReference type="ARBA" id="ARBA00022833"/>
    </source>
</evidence>
<evidence type="ECO:0000259" key="6">
    <source>
        <dbReference type="Pfam" id="PF07687"/>
    </source>
</evidence>
<dbReference type="InterPro" id="IPR036264">
    <property type="entry name" value="Bact_exopeptidase_dim_dom"/>
</dbReference>
<name>D1C7T8_SPHTD</name>
<dbReference type="InterPro" id="IPR011650">
    <property type="entry name" value="Peptidase_M20_dimer"/>
</dbReference>
<evidence type="ECO:0000313" key="7">
    <source>
        <dbReference type="EMBL" id="ACZ37921.1"/>
    </source>
</evidence>
<dbReference type="FunCoup" id="D1C7T8">
    <property type="interactions" value="10"/>
</dbReference>
<organism evidence="7 8">
    <name type="scientific">Sphaerobacter thermophilus (strain ATCC 49802 / DSM 20745 / KCCM 41009 / NCIMB 13125 / S 6022)</name>
    <dbReference type="NCBI Taxonomy" id="479434"/>
    <lineage>
        <taxon>Bacteria</taxon>
        <taxon>Pseudomonadati</taxon>
        <taxon>Thermomicrobiota</taxon>
        <taxon>Thermomicrobia</taxon>
        <taxon>Sphaerobacterales</taxon>
        <taxon>Sphaerobacterineae</taxon>
        <taxon>Sphaerobacteraceae</taxon>
        <taxon>Sphaerobacter</taxon>
    </lineage>
</organism>
<dbReference type="OrthoDB" id="9783294at2"/>
<dbReference type="EMBL" id="CP001823">
    <property type="protein sequence ID" value="ACZ37921.1"/>
    <property type="molecule type" value="Genomic_DNA"/>
</dbReference>
<dbReference type="PANTHER" id="PTHR43808">
    <property type="entry name" value="ACETYLORNITHINE DEACETYLASE"/>
    <property type="match status" value="1"/>
</dbReference>
<keyword evidence="3" id="KW-0378">Hydrolase</keyword>
<accession>D1C7T8</accession>
<dbReference type="AlphaFoldDB" id="D1C7T8"/>
<evidence type="ECO:0000256" key="5">
    <source>
        <dbReference type="PIRSR" id="PIRSR037238-1"/>
    </source>
</evidence>
<dbReference type="PANTHER" id="PTHR43808:SF9">
    <property type="entry name" value="BLL0789 PROTEIN"/>
    <property type="match status" value="1"/>
</dbReference>
<reference evidence="8" key="1">
    <citation type="submission" date="2009-11" db="EMBL/GenBank/DDBJ databases">
        <title>The complete chromosome 1 of Sphaerobacter thermophilus DSM 20745.</title>
        <authorList>
            <person name="Lucas S."/>
            <person name="Copeland A."/>
            <person name="Lapidus A."/>
            <person name="Glavina del Rio T."/>
            <person name="Dalin E."/>
            <person name="Tice H."/>
            <person name="Bruce D."/>
            <person name="Goodwin L."/>
            <person name="Pitluck S."/>
            <person name="Kyrpides N."/>
            <person name="Mavromatis K."/>
            <person name="Ivanova N."/>
            <person name="Mikhailova N."/>
            <person name="LaButti K.M."/>
            <person name="Clum A."/>
            <person name="Sun H.I."/>
            <person name="Brettin T."/>
            <person name="Detter J.C."/>
            <person name="Han C."/>
            <person name="Larimer F."/>
            <person name="Land M."/>
            <person name="Hauser L."/>
            <person name="Markowitz V."/>
            <person name="Cheng J.F."/>
            <person name="Hugenholtz P."/>
            <person name="Woyke T."/>
            <person name="Wu D."/>
            <person name="Steenblock K."/>
            <person name="Schneider S."/>
            <person name="Pukall R."/>
            <person name="Goeker M."/>
            <person name="Klenk H.P."/>
            <person name="Eisen J.A."/>
        </authorList>
    </citation>
    <scope>NUCLEOTIDE SEQUENCE [LARGE SCALE GENOMIC DNA]</scope>
    <source>
        <strain evidence="8">ATCC 49802 / DSM 20745 / S 6022</strain>
    </source>
</reference>
<dbReference type="PROSITE" id="PS00758">
    <property type="entry name" value="ARGE_DAPE_CPG2_1"/>
    <property type="match status" value="1"/>
</dbReference>
<feature type="active site" description="Proton acceptor" evidence="5">
    <location>
        <position position="148"/>
    </location>
</feature>
<dbReference type="CDD" id="cd03885">
    <property type="entry name" value="M20_CPDG2"/>
    <property type="match status" value="1"/>
</dbReference>
<dbReference type="GO" id="GO:0046872">
    <property type="term" value="F:metal ion binding"/>
    <property type="evidence" value="ECO:0007669"/>
    <property type="project" value="UniProtKB-KW"/>
</dbReference>
<dbReference type="Gene3D" id="3.40.630.10">
    <property type="entry name" value="Zn peptidases"/>
    <property type="match status" value="1"/>
</dbReference>
<sequence length="385" mass="41381">MTTLGEIRERAAAYQQDYMRDLERIVNIDSGTFDKEGVDRAGGFLRDLLAGIGCEIAVHPNSDLGDNFTATLRGSGSRRLMLLGHFDTVYPAGTVAERPFTVRDGRGYGPATMDMKGGLILGYYALRILRDLGFDDFAEITFVANSDEEIGSPTSRALIESEAQRMDAVFVLEPGRANGGVLATRKGVGMYELVVHGRAAHAGAAPHEGRSANLELAHKIIALHELNNPDTGTTVSANVMRGGSRRNVISDHASVEVDVRVPTRTEAERVHAAITEIAARQWVPDTETILTGGLNRPPMEKVPGTDALLNLAREIVEGLGFQYQELTSGGGSDGNFTAAIGVPTLDSLGPVGQNAHSVDEWVDLTTVPERLTLVTALLMRAPKRP</sequence>
<dbReference type="RefSeq" id="WP_012870968.1">
    <property type="nucleotide sequence ID" value="NC_013523.1"/>
</dbReference>
<dbReference type="InterPro" id="IPR002933">
    <property type="entry name" value="Peptidase_M20"/>
</dbReference>
<dbReference type="eggNOG" id="COG0624">
    <property type="taxonomic scope" value="Bacteria"/>
</dbReference>
<evidence type="ECO:0000313" key="8">
    <source>
        <dbReference type="Proteomes" id="UP000002027"/>
    </source>
</evidence>
<reference evidence="7 8" key="2">
    <citation type="journal article" date="2010" name="Stand. Genomic Sci.">
        <title>Complete genome sequence of Desulfohalobium retbaense type strain (HR(100)).</title>
        <authorList>
            <person name="Spring S."/>
            <person name="Nolan M."/>
            <person name="Lapidus A."/>
            <person name="Glavina Del Rio T."/>
            <person name="Copeland A."/>
            <person name="Tice H."/>
            <person name="Cheng J.F."/>
            <person name="Lucas S."/>
            <person name="Land M."/>
            <person name="Chen F."/>
            <person name="Bruce D."/>
            <person name="Goodwin L."/>
            <person name="Pitluck S."/>
            <person name="Ivanova N."/>
            <person name="Mavromatis K."/>
            <person name="Mikhailova N."/>
            <person name="Pati A."/>
            <person name="Chen A."/>
            <person name="Palaniappan K."/>
            <person name="Hauser L."/>
            <person name="Chang Y.J."/>
            <person name="Jeffries C.D."/>
            <person name="Munk C."/>
            <person name="Kiss H."/>
            <person name="Chain P."/>
            <person name="Han C."/>
            <person name="Brettin T."/>
            <person name="Detter J.C."/>
            <person name="Schuler E."/>
            <person name="Goker M."/>
            <person name="Rohde M."/>
            <person name="Bristow J."/>
            <person name="Eisen J.A."/>
            <person name="Markowitz V."/>
            <person name="Hugenholtz P."/>
            <person name="Kyrpides N.C."/>
            <person name="Klenk H.P."/>
        </authorList>
    </citation>
    <scope>NUCLEOTIDE SEQUENCE [LARGE SCALE GENOMIC DNA]</scope>
    <source>
        <strain evidence="8">ATCC 49802 / DSM 20745 / S 6022</strain>
    </source>
</reference>
<dbReference type="KEGG" id="sti:Sthe_0483"/>
<dbReference type="HOGENOM" id="CLU_021802_7_0_0"/>
<dbReference type="Pfam" id="PF07687">
    <property type="entry name" value="M20_dimer"/>
    <property type="match status" value="1"/>
</dbReference>
<feature type="domain" description="Peptidase M20 dimerisation" evidence="6">
    <location>
        <begin position="184"/>
        <end position="283"/>
    </location>
</feature>
<evidence type="ECO:0000256" key="1">
    <source>
        <dbReference type="ARBA" id="ARBA00001947"/>
    </source>
</evidence>
<dbReference type="NCBIfam" id="NF004788">
    <property type="entry name" value="PRK06133.1"/>
    <property type="match status" value="1"/>
</dbReference>
<gene>
    <name evidence="7" type="ordered locus">Sthe_0483</name>
</gene>
<dbReference type="PIRSF" id="PIRSF037238">
    <property type="entry name" value="Carboxypeptidase_G2"/>
    <property type="match status" value="1"/>
</dbReference>
<dbReference type="Pfam" id="PF01546">
    <property type="entry name" value="Peptidase_M20"/>
    <property type="match status" value="1"/>
</dbReference>
<dbReference type="STRING" id="479434.Sthe_0483"/>
<proteinExistence type="predicted"/>
<dbReference type="InterPro" id="IPR017150">
    <property type="entry name" value="Pept_M20_glutamate_carboxypep"/>
</dbReference>
<dbReference type="GO" id="GO:0016787">
    <property type="term" value="F:hydrolase activity"/>
    <property type="evidence" value="ECO:0007669"/>
    <property type="project" value="UniProtKB-KW"/>
</dbReference>
<dbReference type="SUPFAM" id="SSF53187">
    <property type="entry name" value="Zn-dependent exopeptidases"/>
    <property type="match status" value="1"/>
</dbReference>
<evidence type="ECO:0000256" key="3">
    <source>
        <dbReference type="ARBA" id="ARBA00022801"/>
    </source>
</evidence>
<protein>
    <submittedName>
        <fullName evidence="7">Peptidase M20</fullName>
    </submittedName>
</protein>
<evidence type="ECO:0000256" key="2">
    <source>
        <dbReference type="ARBA" id="ARBA00022723"/>
    </source>
</evidence>
<keyword evidence="8" id="KW-1185">Reference proteome</keyword>
<keyword evidence="2" id="KW-0479">Metal-binding</keyword>
<comment type="cofactor">
    <cofactor evidence="1">
        <name>Zn(2+)</name>
        <dbReference type="ChEBI" id="CHEBI:29105"/>
    </cofactor>
</comment>
<dbReference type="Gene3D" id="3.30.70.360">
    <property type="match status" value="1"/>
</dbReference>
<dbReference type="InParanoid" id="D1C7T8"/>
<keyword evidence="4" id="KW-0862">Zinc</keyword>
<dbReference type="InterPro" id="IPR001261">
    <property type="entry name" value="ArgE/DapE_CS"/>
</dbReference>
<feature type="active site" evidence="5">
    <location>
        <position position="87"/>
    </location>
</feature>
<dbReference type="SUPFAM" id="SSF55031">
    <property type="entry name" value="Bacterial exopeptidase dimerisation domain"/>
    <property type="match status" value="1"/>
</dbReference>
<dbReference type="InterPro" id="IPR050072">
    <property type="entry name" value="Peptidase_M20A"/>
</dbReference>
<dbReference type="Proteomes" id="UP000002027">
    <property type="component" value="Chromosome 1"/>
</dbReference>